<dbReference type="Proteomes" id="UP001283361">
    <property type="component" value="Unassembled WGS sequence"/>
</dbReference>
<evidence type="ECO:0000313" key="1">
    <source>
        <dbReference type="EMBL" id="KAK3802289.1"/>
    </source>
</evidence>
<keyword evidence="2" id="KW-1185">Reference proteome</keyword>
<name>A0AAE1EC86_9GAST</name>
<comment type="caution">
    <text evidence="1">The sequence shown here is derived from an EMBL/GenBank/DDBJ whole genome shotgun (WGS) entry which is preliminary data.</text>
</comment>
<organism evidence="1 2">
    <name type="scientific">Elysia crispata</name>
    <name type="common">lettuce slug</name>
    <dbReference type="NCBI Taxonomy" id="231223"/>
    <lineage>
        <taxon>Eukaryota</taxon>
        <taxon>Metazoa</taxon>
        <taxon>Spiralia</taxon>
        <taxon>Lophotrochozoa</taxon>
        <taxon>Mollusca</taxon>
        <taxon>Gastropoda</taxon>
        <taxon>Heterobranchia</taxon>
        <taxon>Euthyneura</taxon>
        <taxon>Panpulmonata</taxon>
        <taxon>Sacoglossa</taxon>
        <taxon>Placobranchoidea</taxon>
        <taxon>Plakobranchidae</taxon>
        <taxon>Elysia</taxon>
    </lineage>
</organism>
<gene>
    <name evidence="1" type="ORF">RRG08_010703</name>
</gene>
<dbReference type="EMBL" id="JAWDGP010000254">
    <property type="protein sequence ID" value="KAK3802289.1"/>
    <property type="molecule type" value="Genomic_DNA"/>
</dbReference>
<reference evidence="1" key="1">
    <citation type="journal article" date="2023" name="G3 (Bethesda)">
        <title>A reference genome for the long-term kleptoplast-retaining sea slug Elysia crispata morphotype clarki.</title>
        <authorList>
            <person name="Eastman K.E."/>
            <person name="Pendleton A.L."/>
            <person name="Shaikh M.A."/>
            <person name="Suttiyut T."/>
            <person name="Ogas R."/>
            <person name="Tomko P."/>
            <person name="Gavelis G."/>
            <person name="Widhalm J.R."/>
            <person name="Wisecaver J.H."/>
        </authorList>
    </citation>
    <scope>NUCLEOTIDE SEQUENCE</scope>
    <source>
        <strain evidence="1">ECLA1</strain>
    </source>
</reference>
<sequence length="123" mass="14242">MRAVHGLHEHSQPQENLDCDSCKIQLEHKRNYVSGRIHYKKDPEEDPDEWTTIYVAADMQKTCGGAPKTVEMQYHDFVKWDKRVSGGKTVKIPNLKEIQEAQLRAGSKSLFFKLKHDDDVFDV</sequence>
<evidence type="ECO:0000313" key="2">
    <source>
        <dbReference type="Proteomes" id="UP001283361"/>
    </source>
</evidence>
<protein>
    <submittedName>
        <fullName evidence="1">Uncharacterized protein</fullName>
    </submittedName>
</protein>
<accession>A0AAE1EC86</accession>
<dbReference type="AlphaFoldDB" id="A0AAE1EC86"/>
<proteinExistence type="predicted"/>